<sequence length="199" mass="22170">MRLMMSTTTGADIATETIKGLENIGLGGAWGKLSGVTTDGAPAMIGTRVGAVTKLTEHAKEQTIQIVLDECNAEYSDICYYTEVRWLSRGKVLERVFELRNVSAEFLLSKGREFLLTNPEFVSDVGYFADITSHLNCLNTQLQGKSKNILDVIASVDAFTNKLTLLKRQLARDDVTHFPLLKFWEKRPHHQSGLPNPNQ</sequence>
<accession>A0AAV7JC50</accession>
<organism evidence="1 2">
    <name type="scientific">Oopsacas minuta</name>
    <dbReference type="NCBI Taxonomy" id="111878"/>
    <lineage>
        <taxon>Eukaryota</taxon>
        <taxon>Metazoa</taxon>
        <taxon>Porifera</taxon>
        <taxon>Hexactinellida</taxon>
        <taxon>Hexasterophora</taxon>
        <taxon>Lyssacinosida</taxon>
        <taxon>Leucopsacidae</taxon>
        <taxon>Oopsacas</taxon>
    </lineage>
</organism>
<name>A0AAV7JC50_9METZ</name>
<comment type="caution">
    <text evidence="1">The sequence shown here is derived from an EMBL/GenBank/DDBJ whole genome shotgun (WGS) entry which is preliminary data.</text>
</comment>
<reference evidence="1 2" key="1">
    <citation type="journal article" date="2023" name="BMC Biol.">
        <title>The compact genome of the sponge Oopsacas minuta (Hexactinellida) is lacking key metazoan core genes.</title>
        <authorList>
            <person name="Santini S."/>
            <person name="Schenkelaars Q."/>
            <person name="Jourda C."/>
            <person name="Duchesne M."/>
            <person name="Belahbib H."/>
            <person name="Rocher C."/>
            <person name="Selva M."/>
            <person name="Riesgo A."/>
            <person name="Vervoort M."/>
            <person name="Leys S.P."/>
            <person name="Kodjabachian L."/>
            <person name="Le Bivic A."/>
            <person name="Borchiellini C."/>
            <person name="Claverie J.M."/>
            <person name="Renard E."/>
        </authorList>
    </citation>
    <scope>NUCLEOTIDE SEQUENCE [LARGE SCALE GENOMIC DNA]</scope>
    <source>
        <strain evidence="1">SPO-2</strain>
    </source>
</reference>
<gene>
    <name evidence="1" type="ORF">LOD99_9307</name>
</gene>
<proteinExistence type="predicted"/>
<dbReference type="AlphaFoldDB" id="A0AAV7JC50"/>
<protein>
    <submittedName>
        <fullName evidence="1">Uncharacterized protein</fullName>
    </submittedName>
</protein>
<dbReference type="EMBL" id="JAKMXF010000357">
    <property type="protein sequence ID" value="KAI6646276.1"/>
    <property type="molecule type" value="Genomic_DNA"/>
</dbReference>
<evidence type="ECO:0000313" key="2">
    <source>
        <dbReference type="Proteomes" id="UP001165289"/>
    </source>
</evidence>
<dbReference type="PANTHER" id="PTHR45913">
    <property type="entry name" value="EPM2A-INTERACTING PROTEIN 1"/>
    <property type="match status" value="1"/>
</dbReference>
<dbReference type="PANTHER" id="PTHR45913:SF5">
    <property type="entry name" value="GENERAL TRANSCRIPTION FACTOR II-I REPEAT DOMAIN-CONTAINING PROTEIN 2A-LIKE PROTEIN"/>
    <property type="match status" value="1"/>
</dbReference>
<evidence type="ECO:0000313" key="1">
    <source>
        <dbReference type="EMBL" id="KAI6646276.1"/>
    </source>
</evidence>
<dbReference type="Proteomes" id="UP001165289">
    <property type="component" value="Unassembled WGS sequence"/>
</dbReference>
<keyword evidence="2" id="KW-1185">Reference proteome</keyword>